<comment type="caution">
    <text evidence="1">The sequence shown here is derived from an EMBL/GenBank/DDBJ whole genome shotgun (WGS) entry which is preliminary data.</text>
</comment>
<dbReference type="RefSeq" id="WP_210659528.1">
    <property type="nucleotide sequence ID" value="NZ_JAGKSP010000006.1"/>
</dbReference>
<dbReference type="EMBL" id="JAGKSP010000006">
    <property type="protein sequence ID" value="MBP3964314.1"/>
    <property type="molecule type" value="Genomic_DNA"/>
</dbReference>
<organism evidence="1 2">
    <name type="scientific">Paenibacillus lignilyticus</name>
    <dbReference type="NCBI Taxonomy" id="1172615"/>
    <lineage>
        <taxon>Bacteria</taxon>
        <taxon>Bacillati</taxon>
        <taxon>Bacillota</taxon>
        <taxon>Bacilli</taxon>
        <taxon>Bacillales</taxon>
        <taxon>Paenibacillaceae</taxon>
        <taxon>Paenibacillus</taxon>
    </lineage>
</organism>
<evidence type="ECO:0000313" key="2">
    <source>
        <dbReference type="Proteomes" id="UP000673394"/>
    </source>
</evidence>
<sequence>MRRPFHVVNRRKKDFDIVEIDLDDVLFVGSYNGEKYLQTPEGAFYYIKSPEEQERFFEMQGFIKLDRCFMAQESKIEFYDEEMHHVFFEPEPISRNAFRAPVSRAHYHAVKQIRRGKSLESTSKEWTAIHRRDLATE</sequence>
<evidence type="ECO:0000313" key="1">
    <source>
        <dbReference type="EMBL" id="MBP3964314.1"/>
    </source>
</evidence>
<reference evidence="1 2" key="1">
    <citation type="submission" date="2021-04" db="EMBL/GenBank/DDBJ databases">
        <title>Paenibacillus sp. DLE-14 whole genome sequence.</title>
        <authorList>
            <person name="Ham Y.J."/>
        </authorList>
    </citation>
    <scope>NUCLEOTIDE SEQUENCE [LARGE SCALE GENOMIC DNA]</scope>
    <source>
        <strain evidence="1 2">DLE-14</strain>
    </source>
</reference>
<protein>
    <recommendedName>
        <fullName evidence="3">HTH LytTR-type domain-containing protein</fullName>
    </recommendedName>
</protein>
<accession>A0ABS5CEA7</accession>
<evidence type="ECO:0008006" key="3">
    <source>
        <dbReference type="Google" id="ProtNLM"/>
    </source>
</evidence>
<dbReference type="Proteomes" id="UP000673394">
    <property type="component" value="Unassembled WGS sequence"/>
</dbReference>
<proteinExistence type="predicted"/>
<keyword evidence="2" id="KW-1185">Reference proteome</keyword>
<name>A0ABS5CEA7_9BACL</name>
<gene>
    <name evidence="1" type="ORF">I8J30_16485</name>
</gene>